<organism evidence="10 11">
    <name type="scientific">Phytophthora cactorum</name>
    <dbReference type="NCBI Taxonomy" id="29920"/>
    <lineage>
        <taxon>Eukaryota</taxon>
        <taxon>Sar</taxon>
        <taxon>Stramenopiles</taxon>
        <taxon>Oomycota</taxon>
        <taxon>Peronosporomycetes</taxon>
        <taxon>Peronosporales</taxon>
        <taxon>Peronosporaceae</taxon>
        <taxon>Phytophthora</taxon>
    </lineage>
</organism>
<sequence>MDTLRGPEEGIVNKTSSQSSNNVNPEASIVELLHHTELVGLSDADSQKDAEVDNNSGPADDNKSDPRKEAWNHVVDSVPDLQASIFAFSSTPASSFIPETSTQTAGIPTINGDSTVAMFERKTRPKKRVSFAPDIEEGNSTVTHDHVLLIEDSTERSGPLSVVEQSRQIERSYVVPDDIPPFGWWDCFQLGLSLAYTTLCLRRNISSRCLVLDDQQGRRSCITATQISVLAHAGLAFNSSSRSLVVQQGQPPPPAKGKPKRRRSRRSARLGFTRIATRLRHRKTLNSKHKWLAKLYRPVKLKVKLKVKLRLKRGAKSKDSGDPGNAVKINKTTKGPDKSKIGSYGAIAVFRALRVNSTLLSLRLEYAAIDDVAMGALAAALRVNSTLTHLSLVGNRIGPSGTRDLADALEDSPDSMLLDLDLRDNRLGAQGADELGRALRENETLTRCDLSWNQMGPQAVLGLLSALQDNFALRELCVYGRDLAEDGTQYLANLDFDSAKRIVVALRHLNESFSLARLSGVRAILPIDKVKTSRWINLADRELVELDGLVIAGLVPQNNMLLSLDMHDNPGLGRTAVLELLTAIKSCATLRDVNLSNTGLFPEAGENVGELVALNSTLITIKMHETAISAQQVRGNQRFGEVPQKMDFSVDSKHFLDRWILAKCFAVNRLTQELNELRLPDASRSAKAVVNMAINHKDHRDLVTVNLCGRQLELYEVAFLGKKMLHHLHLGRVALNSCMLDSAAARALADGVRNHSTLHTLELENNPLGPIGGQALAECLASSDALTYLNLSWTQLGDDGVVGFREALVRNKSIERLDLRGNELRVRGVVAIAEGLHRTATLRELHLRWNTVSPAGAEALAVALEVNKSLVLLDIEHHTMGSRGAAAFASMLEINKRLEHLNIGGTDSDDALDAGPGIGSDQAQRIAEVLTNSNRSLRILHIGANRIDVDAVARFGELIKFNKTLVALDLSYSGLDATKAPRFFACLSANNTLQRLDLAHNRIGNEGLVACTRALEVNRTLRELNLAYNNMTEEPLAVLAAKLHAPKRQITPTLEWLCLTGNNMTERTRRQFLSLPQNAIAIELQDKDDQDE</sequence>
<evidence type="ECO:0000313" key="7">
    <source>
        <dbReference type="EMBL" id="KAG2940687.1"/>
    </source>
</evidence>
<dbReference type="EMBL" id="MJFZ01000078">
    <property type="protein sequence ID" value="RAW38896.1"/>
    <property type="molecule type" value="Genomic_DNA"/>
</dbReference>
<accession>A0A329SSF7</accession>
<dbReference type="Proteomes" id="UP000697107">
    <property type="component" value="Unassembled WGS sequence"/>
</dbReference>
<dbReference type="GO" id="GO:0006913">
    <property type="term" value="P:nucleocytoplasmic transport"/>
    <property type="evidence" value="ECO:0007669"/>
    <property type="project" value="TreeGrafter"/>
</dbReference>
<dbReference type="GO" id="GO:0048471">
    <property type="term" value="C:perinuclear region of cytoplasm"/>
    <property type="evidence" value="ECO:0007669"/>
    <property type="project" value="TreeGrafter"/>
</dbReference>
<dbReference type="GO" id="GO:0005829">
    <property type="term" value="C:cytosol"/>
    <property type="evidence" value="ECO:0007669"/>
    <property type="project" value="TreeGrafter"/>
</dbReference>
<keyword evidence="3" id="KW-0677">Repeat</keyword>
<dbReference type="AlphaFoldDB" id="A0A329SSF7"/>
<comment type="caution">
    <text evidence="10">The sequence shown here is derived from an EMBL/GenBank/DDBJ whole genome shotgun (WGS) entry which is preliminary data.</text>
</comment>
<evidence type="ECO:0000313" key="9">
    <source>
        <dbReference type="EMBL" id="KAG3221382.1"/>
    </source>
</evidence>
<evidence type="ECO:0000313" key="6">
    <source>
        <dbReference type="EMBL" id="KAG2923214.1"/>
    </source>
</evidence>
<evidence type="ECO:0000313" key="8">
    <source>
        <dbReference type="EMBL" id="KAG2983605.1"/>
    </source>
</evidence>
<evidence type="ECO:0000256" key="1">
    <source>
        <dbReference type="ARBA" id="ARBA00022468"/>
    </source>
</evidence>
<dbReference type="Proteomes" id="UP000251314">
    <property type="component" value="Unassembled WGS sequence"/>
</dbReference>
<dbReference type="EMBL" id="RCML01000254">
    <property type="protein sequence ID" value="KAG2983605.1"/>
    <property type="molecule type" value="Genomic_DNA"/>
</dbReference>
<keyword evidence="11" id="KW-1185">Reference proteome</keyword>
<proteinExistence type="predicted"/>
<dbReference type="EMBL" id="RCMI01000242">
    <property type="protein sequence ID" value="KAG2923214.1"/>
    <property type="molecule type" value="Genomic_DNA"/>
</dbReference>
<evidence type="ECO:0000313" key="11">
    <source>
        <dbReference type="Proteomes" id="UP000251314"/>
    </source>
</evidence>
<dbReference type="SUPFAM" id="SSF52047">
    <property type="entry name" value="RNI-like"/>
    <property type="match status" value="2"/>
</dbReference>
<dbReference type="PANTHER" id="PTHR24113">
    <property type="entry name" value="RAN GTPASE-ACTIVATING PROTEIN 1"/>
    <property type="match status" value="1"/>
</dbReference>
<dbReference type="GO" id="GO:0031267">
    <property type="term" value="F:small GTPase binding"/>
    <property type="evidence" value="ECO:0007669"/>
    <property type="project" value="TreeGrafter"/>
</dbReference>
<dbReference type="PANTHER" id="PTHR24113:SF12">
    <property type="entry name" value="RAN GTPASE-ACTIVATING PROTEIN 1"/>
    <property type="match status" value="1"/>
</dbReference>
<dbReference type="Proteomes" id="UP000760860">
    <property type="component" value="Unassembled WGS sequence"/>
</dbReference>
<dbReference type="EMBL" id="RCMG01000263">
    <property type="protein sequence ID" value="KAG2858148.1"/>
    <property type="molecule type" value="Genomic_DNA"/>
</dbReference>
<dbReference type="InterPro" id="IPR001611">
    <property type="entry name" value="Leu-rich_rpt"/>
</dbReference>
<dbReference type="EMBL" id="RCMV01000221">
    <property type="protein sequence ID" value="KAG3221382.1"/>
    <property type="molecule type" value="Genomic_DNA"/>
</dbReference>
<feature type="compositionally biased region" description="Basic residues" evidence="4">
    <location>
        <begin position="257"/>
        <end position="267"/>
    </location>
</feature>
<keyword evidence="2" id="KW-0433">Leucine-rich repeat</keyword>
<evidence type="ECO:0000313" key="10">
    <source>
        <dbReference type="EMBL" id="RAW38896.1"/>
    </source>
</evidence>
<dbReference type="Gene3D" id="3.80.10.10">
    <property type="entry name" value="Ribonuclease Inhibitor"/>
    <property type="match status" value="6"/>
</dbReference>
<dbReference type="Proteomes" id="UP000735874">
    <property type="component" value="Unassembled WGS sequence"/>
</dbReference>
<feature type="region of interest" description="Disordered" evidence="4">
    <location>
        <begin position="312"/>
        <end position="335"/>
    </location>
</feature>
<dbReference type="OrthoDB" id="65413at2759"/>
<evidence type="ECO:0000256" key="4">
    <source>
        <dbReference type="SAM" id="MobiDB-lite"/>
    </source>
</evidence>
<evidence type="ECO:0000256" key="3">
    <source>
        <dbReference type="ARBA" id="ARBA00022737"/>
    </source>
</evidence>
<dbReference type="InterPro" id="IPR032675">
    <property type="entry name" value="LRR_dom_sf"/>
</dbReference>
<feature type="region of interest" description="Disordered" evidence="4">
    <location>
        <begin position="242"/>
        <end position="267"/>
    </location>
</feature>
<reference evidence="5" key="2">
    <citation type="submission" date="2018-10" db="EMBL/GenBank/DDBJ databases">
        <title>Effector identification in a new, highly contiguous assembly of the strawberry crown rot pathogen Phytophthora cactorum.</title>
        <authorList>
            <person name="Armitage A.D."/>
            <person name="Nellist C.F."/>
            <person name="Bates H."/>
            <person name="Vickerstaff R.J."/>
            <person name="Harrison R.J."/>
        </authorList>
    </citation>
    <scope>NUCLEOTIDE SEQUENCE</scope>
    <source>
        <strain evidence="5">15-7</strain>
        <strain evidence="6">4032</strain>
        <strain evidence="7">4040</strain>
        <strain evidence="8">P415</strain>
        <strain evidence="9">P421</strain>
    </source>
</reference>
<dbReference type="InterPro" id="IPR027038">
    <property type="entry name" value="RanGap"/>
</dbReference>
<dbReference type="STRING" id="29920.A0A329SSF7"/>
<feature type="compositionally biased region" description="Polar residues" evidence="4">
    <location>
        <begin position="13"/>
        <end position="25"/>
    </location>
</feature>
<reference evidence="10 11" key="1">
    <citation type="submission" date="2018-01" db="EMBL/GenBank/DDBJ databases">
        <title>Draft genome of the strawberry crown rot pathogen Phytophthora cactorum.</title>
        <authorList>
            <person name="Armitage A.D."/>
            <person name="Lysoe E."/>
            <person name="Nellist C.F."/>
            <person name="Harrison R.J."/>
            <person name="Brurberg M.B."/>
        </authorList>
    </citation>
    <scope>NUCLEOTIDE SEQUENCE [LARGE SCALE GENOMIC DNA]</scope>
    <source>
        <strain evidence="10 11">10300</strain>
    </source>
</reference>
<dbReference type="SMART" id="SM00368">
    <property type="entry name" value="LRR_RI"/>
    <property type="match status" value="12"/>
</dbReference>
<keyword evidence="1" id="KW-0343">GTPase activation</keyword>
<dbReference type="Proteomes" id="UP000736787">
    <property type="component" value="Unassembled WGS sequence"/>
</dbReference>
<protein>
    <submittedName>
        <fullName evidence="10">Uncharacterized protein</fullName>
    </submittedName>
</protein>
<dbReference type="Proteomes" id="UP000774804">
    <property type="component" value="Unassembled WGS sequence"/>
</dbReference>
<feature type="region of interest" description="Disordered" evidence="4">
    <location>
        <begin position="1"/>
        <end position="67"/>
    </location>
</feature>
<dbReference type="GO" id="GO:0005096">
    <property type="term" value="F:GTPase activator activity"/>
    <property type="evidence" value="ECO:0007669"/>
    <property type="project" value="UniProtKB-KW"/>
</dbReference>
<dbReference type="GO" id="GO:0005634">
    <property type="term" value="C:nucleus"/>
    <property type="evidence" value="ECO:0007669"/>
    <property type="project" value="TreeGrafter"/>
</dbReference>
<dbReference type="Pfam" id="PF13516">
    <property type="entry name" value="LRR_6"/>
    <property type="match status" value="8"/>
</dbReference>
<dbReference type="EMBL" id="RCMK01000254">
    <property type="protein sequence ID" value="KAG2940687.1"/>
    <property type="molecule type" value="Genomic_DNA"/>
</dbReference>
<evidence type="ECO:0000313" key="5">
    <source>
        <dbReference type="EMBL" id="KAG2858148.1"/>
    </source>
</evidence>
<gene>
    <name evidence="10" type="ORF">PC110_g4879</name>
    <name evidence="5" type="ORF">PC113_g10084</name>
    <name evidence="6" type="ORF">PC115_g9032</name>
    <name evidence="7" type="ORF">PC117_g10449</name>
    <name evidence="8" type="ORF">PC118_g9353</name>
    <name evidence="9" type="ORF">PC129_g7870</name>
</gene>
<evidence type="ECO:0000256" key="2">
    <source>
        <dbReference type="ARBA" id="ARBA00022614"/>
    </source>
</evidence>
<name>A0A329SSF7_9STRA</name>
<dbReference type="VEuPathDB" id="FungiDB:PC110_g4879"/>